<keyword evidence="4" id="KW-0274">FAD</keyword>
<evidence type="ECO:0000259" key="10">
    <source>
        <dbReference type="Pfam" id="PF07992"/>
    </source>
</evidence>
<name>E6QSD5_9ZZZZ</name>
<dbReference type="Pfam" id="PF07992">
    <property type="entry name" value="Pyr_redox_2"/>
    <property type="match status" value="1"/>
</dbReference>
<dbReference type="InterPro" id="IPR004099">
    <property type="entry name" value="Pyr_nucl-diS_OxRdtase_dimer"/>
</dbReference>
<comment type="similarity">
    <text evidence="2">Belongs to the class-I pyridine nucleotide-disulfide oxidoreductase family.</text>
</comment>
<evidence type="ECO:0000313" key="11">
    <source>
        <dbReference type="EMBL" id="CBI10157.1"/>
    </source>
</evidence>
<keyword evidence="5" id="KW-0521">NADP</keyword>
<gene>
    <name evidence="11" type="ORF">CARN7_0921</name>
</gene>
<dbReference type="AlphaFoldDB" id="E6QSD5"/>
<protein>
    <submittedName>
        <fullName evidence="11">Putative Dihydrolipoyl dehydrogenase</fullName>
        <ecNumber evidence="11">1.8.1.4</ecNumber>
    </submittedName>
</protein>
<dbReference type="Gene3D" id="3.30.390.30">
    <property type="match status" value="1"/>
</dbReference>
<dbReference type="InterPro" id="IPR016156">
    <property type="entry name" value="FAD/NAD-linked_Rdtase_dimer_sf"/>
</dbReference>
<sequence>MQTKTLDHVDCLIIGSGGGGYPAAFFLANAGLTVLMVDPIGNLGGNCLAEGCVPSKAIREAALVRGLADKFTGFGLRGDKPDVDWRAVMAHKDRVQNLRYTQHREDIESSAVVFLHAEASFLSADTACLRTPDGKERHCRFRHLVLATGSRPASLPISGAELAFTSHDLFRLGADLPQPRRLVIIGGGYIGVESASMLQSLGTEVTLLEHSSQLLHGFDSELSSHLYSSLSQRVRIELSADVLGIQRTGTDLTVNYRQHGQALAVQGDAVLMATGRAPVLPKGFEHLALHIERGYVVVDASLRTSNPQVWAPGDVNGRSMLFHSAVRQSLVAAHCIVAGGQAVDRMRFDAVPMTVFTEPELAHVGLTAEQAEAALGKEAVLVTRYAYATDSRAQIYNDTQGFIKLVFNLRNGLLLGAQIGGMDAAQLIAPLALAMEQGLGADALANTAFPHPLLSEGINQAARKFRP</sequence>
<accession>E6QSD5</accession>
<feature type="domain" description="FAD/NAD(P)-binding" evidence="10">
    <location>
        <begin position="10"/>
        <end position="328"/>
    </location>
</feature>
<keyword evidence="8" id="KW-0676">Redox-active center</keyword>
<comment type="cofactor">
    <cofactor evidence="1">
        <name>FAD</name>
        <dbReference type="ChEBI" id="CHEBI:57692"/>
    </cofactor>
</comment>
<dbReference type="InterPro" id="IPR036188">
    <property type="entry name" value="FAD/NAD-bd_sf"/>
</dbReference>
<evidence type="ECO:0000256" key="8">
    <source>
        <dbReference type="ARBA" id="ARBA00023284"/>
    </source>
</evidence>
<dbReference type="InterPro" id="IPR001100">
    <property type="entry name" value="Pyr_nuc-diS_OxRdtase"/>
</dbReference>
<evidence type="ECO:0000256" key="5">
    <source>
        <dbReference type="ARBA" id="ARBA00022857"/>
    </source>
</evidence>
<proteinExistence type="inferred from homology"/>
<comment type="caution">
    <text evidence="11">The sequence shown here is derived from an EMBL/GenBank/DDBJ whole genome shotgun (WGS) entry which is preliminary data.</text>
</comment>
<organism evidence="11">
    <name type="scientific">mine drainage metagenome</name>
    <dbReference type="NCBI Taxonomy" id="410659"/>
    <lineage>
        <taxon>unclassified sequences</taxon>
        <taxon>metagenomes</taxon>
        <taxon>ecological metagenomes</taxon>
    </lineage>
</organism>
<dbReference type="FunFam" id="3.30.390.30:FF:000001">
    <property type="entry name" value="Dihydrolipoyl dehydrogenase"/>
    <property type="match status" value="1"/>
</dbReference>
<dbReference type="PRINTS" id="PR00411">
    <property type="entry name" value="PNDRDTASEI"/>
</dbReference>
<evidence type="ECO:0000256" key="7">
    <source>
        <dbReference type="ARBA" id="ARBA00023157"/>
    </source>
</evidence>
<dbReference type="EC" id="1.8.1.4" evidence="11"/>
<dbReference type="PROSITE" id="PS00076">
    <property type="entry name" value="PYRIDINE_REDOX_1"/>
    <property type="match status" value="1"/>
</dbReference>
<keyword evidence="3" id="KW-0285">Flavoprotein</keyword>
<dbReference type="PANTHER" id="PTHR43014">
    <property type="entry name" value="MERCURIC REDUCTASE"/>
    <property type="match status" value="1"/>
</dbReference>
<dbReference type="PIRSF" id="PIRSF000350">
    <property type="entry name" value="Mercury_reductase_MerA"/>
    <property type="match status" value="1"/>
</dbReference>
<dbReference type="PRINTS" id="PR00368">
    <property type="entry name" value="FADPNR"/>
</dbReference>
<dbReference type="InterPro" id="IPR012999">
    <property type="entry name" value="Pyr_OxRdtase_I_AS"/>
</dbReference>
<reference evidence="11" key="1">
    <citation type="submission" date="2009-10" db="EMBL/GenBank/DDBJ databases">
        <title>Diversity of trophic interactions inside an arsenic-rich microbial ecosystem.</title>
        <authorList>
            <person name="Bertin P.N."/>
            <person name="Heinrich-Salmeron A."/>
            <person name="Pelletier E."/>
            <person name="Goulhen-Chollet F."/>
            <person name="Arsene-Ploetze F."/>
            <person name="Gallien S."/>
            <person name="Calteau A."/>
            <person name="Vallenet D."/>
            <person name="Casiot C."/>
            <person name="Chane-Woon-Ming B."/>
            <person name="Giloteaux L."/>
            <person name="Barakat M."/>
            <person name="Bonnefoy V."/>
            <person name="Bruneel O."/>
            <person name="Chandler M."/>
            <person name="Cleiss J."/>
            <person name="Duran R."/>
            <person name="Elbaz-Poulichet F."/>
            <person name="Fonknechten N."/>
            <person name="Lauga B."/>
            <person name="Mornico D."/>
            <person name="Ortet P."/>
            <person name="Schaeffer C."/>
            <person name="Siguier P."/>
            <person name="Alexander Thil Smith A."/>
            <person name="Van Dorsselaer A."/>
            <person name="Weissenbach J."/>
            <person name="Medigue C."/>
            <person name="Le Paslier D."/>
        </authorList>
    </citation>
    <scope>NUCLEOTIDE SEQUENCE</scope>
</reference>
<evidence type="ECO:0000256" key="6">
    <source>
        <dbReference type="ARBA" id="ARBA00023002"/>
    </source>
</evidence>
<dbReference type="InterPro" id="IPR023753">
    <property type="entry name" value="FAD/NAD-binding_dom"/>
</dbReference>
<keyword evidence="6 11" id="KW-0560">Oxidoreductase</keyword>
<dbReference type="Gene3D" id="3.50.50.60">
    <property type="entry name" value="FAD/NAD(P)-binding domain"/>
    <property type="match status" value="2"/>
</dbReference>
<dbReference type="EMBL" id="CABR01000073">
    <property type="protein sequence ID" value="CBI10157.1"/>
    <property type="molecule type" value="Genomic_DNA"/>
</dbReference>
<dbReference type="Pfam" id="PF02852">
    <property type="entry name" value="Pyr_redox_dim"/>
    <property type="match status" value="1"/>
</dbReference>
<evidence type="ECO:0000256" key="2">
    <source>
        <dbReference type="ARBA" id="ARBA00007532"/>
    </source>
</evidence>
<dbReference type="NCBIfam" id="NF004943">
    <property type="entry name" value="PRK06292.2-1"/>
    <property type="match status" value="1"/>
</dbReference>
<dbReference type="GO" id="GO:0004148">
    <property type="term" value="F:dihydrolipoyl dehydrogenase (NADH) activity"/>
    <property type="evidence" value="ECO:0007669"/>
    <property type="project" value="UniProtKB-EC"/>
</dbReference>
<evidence type="ECO:0000256" key="3">
    <source>
        <dbReference type="ARBA" id="ARBA00022630"/>
    </source>
</evidence>
<evidence type="ECO:0000256" key="4">
    <source>
        <dbReference type="ARBA" id="ARBA00022827"/>
    </source>
</evidence>
<evidence type="ECO:0000259" key="9">
    <source>
        <dbReference type="Pfam" id="PF02852"/>
    </source>
</evidence>
<feature type="domain" description="Pyridine nucleotide-disulphide oxidoreductase dimerisation" evidence="9">
    <location>
        <begin position="351"/>
        <end position="461"/>
    </location>
</feature>
<dbReference type="SUPFAM" id="SSF55424">
    <property type="entry name" value="FAD/NAD-linked reductases, dimerisation (C-terminal) domain"/>
    <property type="match status" value="1"/>
</dbReference>
<dbReference type="SUPFAM" id="SSF51905">
    <property type="entry name" value="FAD/NAD(P)-binding domain"/>
    <property type="match status" value="1"/>
</dbReference>
<evidence type="ECO:0000256" key="1">
    <source>
        <dbReference type="ARBA" id="ARBA00001974"/>
    </source>
</evidence>
<keyword evidence="7" id="KW-1015">Disulfide bond</keyword>